<proteinExistence type="predicted"/>
<sequence>MEPSTRLQDEGITNSFNLFPEKPYCLISRILFGRIILVRLQFDKRLTSIMLIPVKNLNSWKAFEYLFLNCGIIVPMGLKQHLNTVLIPSGLCLQKERSHHLRS</sequence>
<organism evidence="1">
    <name type="scientific">Siphoviridae sp. ctyU16</name>
    <dbReference type="NCBI Taxonomy" id="2827976"/>
    <lineage>
        <taxon>Viruses</taxon>
        <taxon>Duplodnaviria</taxon>
        <taxon>Heunggongvirae</taxon>
        <taxon>Uroviricota</taxon>
        <taxon>Caudoviricetes</taxon>
    </lineage>
</organism>
<accession>A0A8S5TNV7</accession>
<name>A0A8S5TNV7_9CAUD</name>
<protein>
    <submittedName>
        <fullName evidence="1">Uncharacterized protein</fullName>
    </submittedName>
</protein>
<evidence type="ECO:0000313" key="1">
    <source>
        <dbReference type="EMBL" id="DAF64807.1"/>
    </source>
</evidence>
<dbReference type="EMBL" id="BK032868">
    <property type="protein sequence ID" value="DAF64807.1"/>
    <property type="molecule type" value="Genomic_DNA"/>
</dbReference>
<reference evidence="1" key="1">
    <citation type="journal article" date="2021" name="Proc. Natl. Acad. Sci. U.S.A.">
        <title>A Catalog of Tens of Thousands of Viruses from Human Metagenomes Reveals Hidden Associations with Chronic Diseases.</title>
        <authorList>
            <person name="Tisza M.J."/>
            <person name="Buck C.B."/>
        </authorList>
    </citation>
    <scope>NUCLEOTIDE SEQUENCE</scope>
    <source>
        <strain evidence="1">CtyU16</strain>
    </source>
</reference>